<organism evidence="3 4">
    <name type="scientific">Psychroflexus halocasei</name>
    <dbReference type="NCBI Taxonomy" id="908615"/>
    <lineage>
        <taxon>Bacteria</taxon>
        <taxon>Pseudomonadati</taxon>
        <taxon>Bacteroidota</taxon>
        <taxon>Flavobacteriia</taxon>
        <taxon>Flavobacteriales</taxon>
        <taxon>Flavobacteriaceae</taxon>
        <taxon>Psychroflexus</taxon>
    </lineage>
</organism>
<keyword evidence="4" id="KW-1185">Reference proteome</keyword>
<name>A0A1H3WWN7_9FLAO</name>
<dbReference type="RefSeq" id="WP_093239207.1">
    <property type="nucleotide sequence ID" value="NZ_FNQF01000002.1"/>
</dbReference>
<dbReference type="STRING" id="908615.SAMN05421540_102145"/>
<keyword evidence="2" id="KW-0472">Membrane</keyword>
<feature type="transmembrane region" description="Helical" evidence="2">
    <location>
        <begin position="48"/>
        <end position="67"/>
    </location>
</feature>
<evidence type="ECO:0000256" key="1">
    <source>
        <dbReference type="SAM" id="Coils"/>
    </source>
</evidence>
<sequence>MSPILTEEELAKYKNQSADYEKQIAERDAAIKRQQKENEAAENKKRTATTIAVILLILLLLVIGLVYTSPSTLGISTENATTETSQQDEVVTLKKENENLKQEVSALESQLEQKQSSVDFEEPETYFSVQIGAFERYEAPTLSKDFLVLRGDENYYLNSYSIGVFQTLEEAQKLRSALEKMGFDDVFTAKYKNAKRIDIIE</sequence>
<accession>A0A1H3WWN7</accession>
<protein>
    <recommendedName>
        <fullName evidence="5">SPOR domain-containing protein</fullName>
    </recommendedName>
</protein>
<dbReference type="AlphaFoldDB" id="A0A1H3WWN7"/>
<dbReference type="EMBL" id="FNQF01000002">
    <property type="protein sequence ID" value="SDZ90742.1"/>
    <property type="molecule type" value="Genomic_DNA"/>
</dbReference>
<evidence type="ECO:0000313" key="3">
    <source>
        <dbReference type="EMBL" id="SDZ90742.1"/>
    </source>
</evidence>
<evidence type="ECO:0000256" key="2">
    <source>
        <dbReference type="SAM" id="Phobius"/>
    </source>
</evidence>
<gene>
    <name evidence="3" type="ORF">SAMN05421540_102145</name>
</gene>
<evidence type="ECO:0000313" key="4">
    <source>
        <dbReference type="Proteomes" id="UP000198820"/>
    </source>
</evidence>
<keyword evidence="1" id="KW-0175">Coiled coil</keyword>
<keyword evidence="2" id="KW-0812">Transmembrane</keyword>
<dbReference type="Proteomes" id="UP000198820">
    <property type="component" value="Unassembled WGS sequence"/>
</dbReference>
<feature type="coiled-coil region" evidence="1">
    <location>
        <begin position="83"/>
        <end position="117"/>
    </location>
</feature>
<evidence type="ECO:0008006" key="5">
    <source>
        <dbReference type="Google" id="ProtNLM"/>
    </source>
</evidence>
<proteinExistence type="predicted"/>
<keyword evidence="2" id="KW-1133">Transmembrane helix</keyword>
<reference evidence="3 4" key="1">
    <citation type="submission" date="2016-10" db="EMBL/GenBank/DDBJ databases">
        <authorList>
            <person name="de Groot N.N."/>
        </authorList>
    </citation>
    <scope>NUCLEOTIDE SEQUENCE [LARGE SCALE GENOMIC DNA]</scope>
    <source>
        <strain evidence="3 4">DSM 23581</strain>
    </source>
</reference>
<feature type="coiled-coil region" evidence="1">
    <location>
        <begin position="10"/>
        <end position="51"/>
    </location>
</feature>